<keyword evidence="13" id="KW-0175">Coiled coil</keyword>
<dbReference type="GO" id="GO:0055036">
    <property type="term" value="C:virion membrane"/>
    <property type="evidence" value="ECO:0007669"/>
    <property type="project" value="UniProtKB-SubCell"/>
</dbReference>
<evidence type="ECO:0000256" key="1">
    <source>
        <dbReference type="ARBA" id="ARBA00008211"/>
    </source>
</evidence>
<keyword evidence="17" id="KW-0325">Glycoprotein</keyword>
<dbReference type="GO" id="GO:0020002">
    <property type="term" value="C:host cell plasma membrane"/>
    <property type="evidence" value="ECO:0007669"/>
    <property type="project" value="UniProtKB-SubCell"/>
</dbReference>
<keyword evidence="14 20" id="KW-0472">Membrane</keyword>
<evidence type="ECO:0000256" key="4">
    <source>
        <dbReference type="ARBA" id="ARBA00022511"/>
    </source>
</evidence>
<dbReference type="Gene3D" id="2.60.40.1690">
    <property type="entry name" value="Head and neck region of the ectodomain of NDV fusion glycoprotein"/>
    <property type="match status" value="1"/>
</dbReference>
<evidence type="ECO:0000256" key="10">
    <source>
        <dbReference type="ARBA" id="ARBA00022870"/>
    </source>
</evidence>
<keyword evidence="3" id="KW-1168">Fusion of virus membrane with host membrane</keyword>
<evidence type="ECO:0000256" key="19">
    <source>
        <dbReference type="ARBA" id="ARBA00023296"/>
    </source>
</evidence>
<keyword evidence="8" id="KW-0732">Signal</keyword>
<reference evidence="21" key="1">
    <citation type="submission" date="2020-07" db="EMBL/GenBank/DDBJ databases">
        <authorList>
            <person name="Deepthi B."/>
            <person name="Ratnamma D."/>
            <person name="Ramani Pushpa R.N."/>
        </authorList>
    </citation>
    <scope>NUCLEOTIDE SEQUENCE</scope>
    <source>
        <strain evidence="21">T3/HYD/2018</strain>
    </source>
</reference>
<name>A0A7M4DCP7_NCDV</name>
<dbReference type="Pfam" id="PF00523">
    <property type="entry name" value="Fusion_gly"/>
    <property type="match status" value="1"/>
</dbReference>
<dbReference type="SUPFAM" id="SSF58069">
    <property type="entry name" value="Virus ectodomain"/>
    <property type="match status" value="1"/>
</dbReference>
<evidence type="ECO:0000256" key="3">
    <source>
        <dbReference type="ARBA" id="ARBA00022506"/>
    </source>
</evidence>
<comment type="subcellular location">
    <subcellularLocation>
        <location evidence="20">Virion membrane</location>
        <topology evidence="20">Single-pass type I membrane protein</topology>
    </subcellularLocation>
    <subcellularLocation>
        <location evidence="20">Host cell membrane</location>
        <topology evidence="20">Single-pass membrane protein</topology>
    </subcellularLocation>
</comment>
<keyword evidence="6" id="KW-1162">Viral penetration into host cytoplasm</keyword>
<dbReference type="Gene3D" id="6.10.10.110">
    <property type="match status" value="1"/>
</dbReference>
<sequence length="553" mass="58899">MGPRPSTKNPTPMMLTVRVALVLSCICPANSIDGRPLAAAGIVVTGDKAVNIYTSSQTGSIIVKLLPNLPKDKEACAKAPLDAYNRTLTTLLTPLGDSIRRIQESVTTSGGGRQGRLIGAIIGGVALGVATAAQITAAAALIQAKQNAANILRLKESIAATNEAVHEVTDGLSQLAVAVGKMQQFVNDQFNKTAQELDCIKIAQQVGVELNLYLTELTTVFGPQITSPALNKLTIQALYNLAGGNMDYLLTKLGVGNNQLSSLISSGLITGNPILYDSQTQLLGIQVTLPSVGNLNNMRATYLETLSVSTTRGFASALVPKVVTQVGSVIEELDTSYCIETDLDLYCTRIVTFPMSPGIYSCLSGNTSACMYSKTEGALTTPYMTIKGSVIANCKMTTCRCVNPPGIISQNYGEAVSLIDKQSCNVLSLDGITLRLSGEFDATYQKNISIQDSQVIITGNLDISTELGNVNNSISNALNKLEESNSKLDKVNVKLTSTSALITYIVLTIISLVFGILSLVLACYLMYKQKAQQKTLLWLGNNTLDQMRATTKM</sequence>
<keyword evidence="12 20" id="KW-1133">Transmembrane helix</keyword>
<dbReference type="InterPro" id="IPR000776">
    <property type="entry name" value="Fusion_F0_Paramyxovir"/>
</dbReference>
<dbReference type="GO" id="GO:0019031">
    <property type="term" value="C:viral envelope"/>
    <property type="evidence" value="ECO:0007669"/>
    <property type="project" value="UniProtKB-KW"/>
</dbReference>
<evidence type="ECO:0000256" key="2">
    <source>
        <dbReference type="ARBA" id="ARBA00016586"/>
    </source>
</evidence>
<evidence type="ECO:0000256" key="7">
    <source>
        <dbReference type="ARBA" id="ARBA00022692"/>
    </source>
</evidence>
<keyword evidence="11 20" id="KW-0261">Viral envelope protein</keyword>
<evidence type="ECO:0000256" key="8">
    <source>
        <dbReference type="ARBA" id="ARBA00022729"/>
    </source>
</evidence>
<dbReference type="GO" id="GO:0046718">
    <property type="term" value="P:symbiont entry into host cell"/>
    <property type="evidence" value="ECO:0007669"/>
    <property type="project" value="UniProtKB-KW"/>
</dbReference>
<evidence type="ECO:0000313" key="21">
    <source>
        <dbReference type="EMBL" id="QNV50577.1"/>
    </source>
</evidence>
<evidence type="ECO:0000256" key="16">
    <source>
        <dbReference type="ARBA" id="ARBA00023157"/>
    </source>
</evidence>
<keyword evidence="7 20" id="KW-0812">Transmembrane</keyword>
<keyword evidence="10" id="KW-1043">Host membrane</keyword>
<dbReference type="Gene3D" id="1.10.287.2480">
    <property type="match status" value="1"/>
</dbReference>
<evidence type="ECO:0000256" key="12">
    <source>
        <dbReference type="ARBA" id="ARBA00022989"/>
    </source>
</evidence>
<dbReference type="EMBL" id="MT740249">
    <property type="protein sequence ID" value="QNV50577.1"/>
    <property type="molecule type" value="Viral_cRNA"/>
</dbReference>
<evidence type="ECO:0000256" key="11">
    <source>
        <dbReference type="ARBA" id="ARBA00022879"/>
    </source>
</evidence>
<keyword evidence="5" id="KW-1169">Fusion of virus membrane with host cell membrane</keyword>
<keyword evidence="4" id="KW-1032">Host cell membrane</keyword>
<evidence type="ECO:0000256" key="17">
    <source>
        <dbReference type="ARBA" id="ARBA00023180"/>
    </source>
</evidence>
<accession>A0A7M4DCP7</accession>
<organism evidence="21">
    <name type="scientific">Avian paramyxovirus 1</name>
    <name type="common">NDV</name>
    <name type="synonym">Avian orthoavulavirus 1</name>
    <dbReference type="NCBI Taxonomy" id="2560319"/>
    <lineage>
        <taxon>Viruses</taxon>
        <taxon>Riboviria</taxon>
        <taxon>Orthornavirae</taxon>
        <taxon>Negarnaviricota</taxon>
        <taxon>Haploviricotina</taxon>
        <taxon>Monjiviricetes</taxon>
        <taxon>Mononegavirales</taxon>
        <taxon>Paramyxoviridae</taxon>
        <taxon>Avulavirinae</taxon>
        <taxon>Orthoavulavirus</taxon>
        <taxon>Orthoavulavirus javaense</taxon>
    </lineage>
</organism>
<protein>
    <recommendedName>
        <fullName evidence="2 20">Fusion glycoprotein F0</fullName>
    </recommendedName>
</protein>
<evidence type="ECO:0000256" key="13">
    <source>
        <dbReference type="ARBA" id="ARBA00023054"/>
    </source>
</evidence>
<keyword evidence="9" id="KW-0946">Virion</keyword>
<keyword evidence="18" id="KW-0449">Lipoprotein</keyword>
<dbReference type="Gene3D" id="2.40.490.10">
    <property type="entry name" value="Newcastle disease virus like domain"/>
    <property type="match status" value="1"/>
</dbReference>
<keyword evidence="16" id="KW-1015">Disulfide bond</keyword>
<keyword evidence="19" id="KW-1160">Virus entry into host cell</keyword>
<evidence type="ECO:0000256" key="6">
    <source>
        <dbReference type="ARBA" id="ARBA00022595"/>
    </source>
</evidence>
<evidence type="ECO:0000256" key="15">
    <source>
        <dbReference type="ARBA" id="ARBA00023139"/>
    </source>
</evidence>
<dbReference type="SUPFAM" id="SSF69922">
    <property type="entry name" value="Head and neck region of the ectodomain of NDV fusion glycoprotein"/>
    <property type="match status" value="1"/>
</dbReference>
<evidence type="ECO:0000256" key="5">
    <source>
        <dbReference type="ARBA" id="ARBA00022521"/>
    </source>
</evidence>
<comment type="similarity">
    <text evidence="1 20">Belongs to the paramyxoviruses fusion glycoprotein family.</text>
</comment>
<feature type="transmembrane region" description="Helical" evidence="20">
    <location>
        <begin position="501"/>
        <end position="527"/>
    </location>
</feature>
<proteinExistence type="inferred from homology"/>
<evidence type="ECO:0000256" key="9">
    <source>
        <dbReference type="ARBA" id="ARBA00022844"/>
    </source>
</evidence>
<evidence type="ECO:0000256" key="14">
    <source>
        <dbReference type="ARBA" id="ARBA00023136"/>
    </source>
</evidence>
<evidence type="ECO:0000256" key="20">
    <source>
        <dbReference type="RuleBase" id="RU003705"/>
    </source>
</evidence>
<keyword evidence="15" id="KW-0564">Palmitate</keyword>
<evidence type="ECO:0000256" key="18">
    <source>
        <dbReference type="ARBA" id="ARBA00023288"/>
    </source>
</evidence>
<comment type="subunit">
    <text evidence="20">Homotrimer of disulfide-linked F1-F2.</text>
</comment>
<dbReference type="GO" id="GO:0019064">
    <property type="term" value="P:fusion of virus membrane with host plasma membrane"/>
    <property type="evidence" value="ECO:0007669"/>
    <property type="project" value="UniProtKB-KW"/>
</dbReference>